<evidence type="ECO:0000256" key="3">
    <source>
        <dbReference type="ARBA" id="ARBA00022692"/>
    </source>
</evidence>
<keyword evidence="8" id="KW-1185">Reference proteome</keyword>
<feature type="transmembrane region" description="Helical" evidence="6">
    <location>
        <begin position="6"/>
        <end position="24"/>
    </location>
</feature>
<dbReference type="Pfam" id="PF03311">
    <property type="entry name" value="Cornichon"/>
    <property type="match status" value="1"/>
</dbReference>
<dbReference type="Proteomes" id="UP000324897">
    <property type="component" value="Chromosome 6"/>
</dbReference>
<evidence type="ECO:0000256" key="6">
    <source>
        <dbReference type="SAM" id="Phobius"/>
    </source>
</evidence>
<accession>A0A5J9WPJ6</accession>
<evidence type="ECO:0000256" key="1">
    <source>
        <dbReference type="ARBA" id="ARBA00004141"/>
    </source>
</evidence>
<dbReference type="GO" id="GO:0016192">
    <property type="term" value="P:vesicle-mediated transport"/>
    <property type="evidence" value="ECO:0007669"/>
    <property type="project" value="InterPro"/>
</dbReference>
<keyword evidence="4 6" id="KW-1133">Transmembrane helix</keyword>
<organism evidence="7 8">
    <name type="scientific">Eragrostis curvula</name>
    <name type="common">weeping love grass</name>
    <dbReference type="NCBI Taxonomy" id="38414"/>
    <lineage>
        <taxon>Eukaryota</taxon>
        <taxon>Viridiplantae</taxon>
        <taxon>Streptophyta</taxon>
        <taxon>Embryophyta</taxon>
        <taxon>Tracheophyta</taxon>
        <taxon>Spermatophyta</taxon>
        <taxon>Magnoliopsida</taxon>
        <taxon>Liliopsida</taxon>
        <taxon>Poales</taxon>
        <taxon>Poaceae</taxon>
        <taxon>PACMAD clade</taxon>
        <taxon>Chloridoideae</taxon>
        <taxon>Eragrostideae</taxon>
        <taxon>Eragrostidinae</taxon>
        <taxon>Eragrostis</taxon>
    </lineage>
</organism>
<dbReference type="Gramene" id="TVU50079">
    <property type="protein sequence ID" value="TVU50079"/>
    <property type="gene ID" value="EJB05_01436"/>
</dbReference>
<protein>
    <submittedName>
        <fullName evidence="7">Uncharacterized protein</fullName>
    </submittedName>
</protein>
<dbReference type="InterPro" id="IPR003377">
    <property type="entry name" value="Cornichon"/>
</dbReference>
<reference evidence="7 8" key="1">
    <citation type="journal article" date="2019" name="Sci. Rep.">
        <title>A high-quality genome of Eragrostis curvula grass provides insights into Poaceae evolution and supports new strategies to enhance forage quality.</title>
        <authorList>
            <person name="Carballo J."/>
            <person name="Santos B.A.C.M."/>
            <person name="Zappacosta D."/>
            <person name="Garbus I."/>
            <person name="Selva J.P."/>
            <person name="Gallo C.A."/>
            <person name="Diaz A."/>
            <person name="Albertini E."/>
            <person name="Caccamo M."/>
            <person name="Echenique V."/>
        </authorList>
    </citation>
    <scope>NUCLEOTIDE SEQUENCE [LARGE SCALE GENOMIC DNA]</scope>
    <source>
        <strain evidence="8">cv. Victoria</strain>
        <tissue evidence="7">Leaf</tissue>
    </source>
</reference>
<keyword evidence="5 6" id="KW-0472">Membrane</keyword>
<sequence>MSVELILWLFSFASVMVLIGLTAYQAISLIFNMILLQLICLSDLEYDYINPYDSSSRINAVVIIEYALQGALCASFLLTLHWFPFLIMAPVTYYHVKLYMARKHLVDVTEIFRQLNGEKKYRMIKLAFYFCLFIITIYRLVMTAVMLFIDEDTNLVETSTI</sequence>
<keyword evidence="3 6" id="KW-0812">Transmembrane</keyword>
<name>A0A5J9WPJ6_9POAL</name>
<evidence type="ECO:0000256" key="4">
    <source>
        <dbReference type="ARBA" id="ARBA00022989"/>
    </source>
</evidence>
<dbReference type="AlphaFoldDB" id="A0A5J9WPJ6"/>
<dbReference type="GO" id="GO:0016020">
    <property type="term" value="C:membrane"/>
    <property type="evidence" value="ECO:0007669"/>
    <property type="project" value="UniProtKB-SubCell"/>
</dbReference>
<gene>
    <name evidence="7" type="ORF">EJB05_01436</name>
</gene>
<feature type="non-terminal residue" evidence="7">
    <location>
        <position position="1"/>
    </location>
</feature>
<evidence type="ECO:0000256" key="5">
    <source>
        <dbReference type="ARBA" id="ARBA00023136"/>
    </source>
</evidence>
<feature type="transmembrane region" description="Helical" evidence="6">
    <location>
        <begin position="66"/>
        <end position="94"/>
    </location>
</feature>
<dbReference type="PANTHER" id="PTHR12290">
    <property type="entry name" value="CORNICHON-RELATED"/>
    <property type="match status" value="1"/>
</dbReference>
<evidence type="ECO:0000256" key="2">
    <source>
        <dbReference type="ARBA" id="ARBA00010095"/>
    </source>
</evidence>
<dbReference type="OrthoDB" id="434393at2759"/>
<dbReference type="SMART" id="SM01398">
    <property type="entry name" value="Cornichon"/>
    <property type="match status" value="1"/>
</dbReference>
<proteinExistence type="inferred from homology"/>
<comment type="subcellular location">
    <subcellularLocation>
        <location evidence="1">Membrane</location>
        <topology evidence="1">Multi-pass membrane protein</topology>
    </subcellularLocation>
</comment>
<comment type="similarity">
    <text evidence="2">Belongs to the cornichon family.</text>
</comment>
<evidence type="ECO:0000313" key="8">
    <source>
        <dbReference type="Proteomes" id="UP000324897"/>
    </source>
</evidence>
<comment type="caution">
    <text evidence="7">The sequence shown here is derived from an EMBL/GenBank/DDBJ whole genome shotgun (WGS) entry which is preliminary data.</text>
</comment>
<evidence type="ECO:0000313" key="7">
    <source>
        <dbReference type="EMBL" id="TVU50079.1"/>
    </source>
</evidence>
<dbReference type="EMBL" id="RWGY01000002">
    <property type="protein sequence ID" value="TVU50079.1"/>
    <property type="molecule type" value="Genomic_DNA"/>
</dbReference>
<feature type="transmembrane region" description="Helical" evidence="6">
    <location>
        <begin position="126"/>
        <end position="149"/>
    </location>
</feature>